<dbReference type="OrthoDB" id="1077942at2759"/>
<protein>
    <submittedName>
        <fullName evidence="3">Uncharacterized protein</fullName>
    </submittedName>
</protein>
<proteinExistence type="predicted"/>
<dbReference type="Proteomes" id="UP000489600">
    <property type="component" value="Unassembled WGS sequence"/>
</dbReference>
<name>A0A565BUP3_9BRAS</name>
<dbReference type="InterPro" id="IPR004158">
    <property type="entry name" value="DUF247_pln"/>
</dbReference>
<organism evidence="3 4">
    <name type="scientific">Arabis nemorensis</name>
    <dbReference type="NCBI Taxonomy" id="586526"/>
    <lineage>
        <taxon>Eukaryota</taxon>
        <taxon>Viridiplantae</taxon>
        <taxon>Streptophyta</taxon>
        <taxon>Embryophyta</taxon>
        <taxon>Tracheophyta</taxon>
        <taxon>Spermatophyta</taxon>
        <taxon>Magnoliopsida</taxon>
        <taxon>eudicotyledons</taxon>
        <taxon>Gunneridae</taxon>
        <taxon>Pentapetalae</taxon>
        <taxon>rosids</taxon>
        <taxon>malvids</taxon>
        <taxon>Brassicales</taxon>
        <taxon>Brassicaceae</taxon>
        <taxon>Arabideae</taxon>
        <taxon>Arabis</taxon>
    </lineage>
</organism>
<evidence type="ECO:0000313" key="3">
    <source>
        <dbReference type="EMBL" id="VVB05124.1"/>
    </source>
</evidence>
<accession>A0A565BUP3</accession>
<keyword evidence="4" id="KW-1185">Reference proteome</keyword>
<comment type="caution">
    <text evidence="3">The sequence shown here is derived from an EMBL/GenBank/DDBJ whole genome shotgun (WGS) entry which is preliminary data.</text>
</comment>
<evidence type="ECO:0000256" key="1">
    <source>
        <dbReference type="SAM" id="MobiDB-lite"/>
    </source>
</evidence>
<keyword evidence="2" id="KW-0472">Membrane</keyword>
<sequence length="492" mass="57121">MFILLRKTQSQESESVSRDSTLPFLTRTTRANHDHTRSKPGAIEVIEESGTRRRDWVISIRDKLDQANKDDDRTSWGKLCIYKVQHYLHEKDNKSYFPQTVSLGPYHHGKPQLHSMECHKWRAVNKVLKRTSQVIETFIDAMTDLEEKARACYEGPISLNTYKFTEMLVLDGCFVLELLRGVDEGFLKLGYDRKDPVFAIRGSMHSIRRDMLMLENQLPLFVLNRLLELQNQTGSVAQLAVRFFDPSRPTAETSAKDTQARGVIIDPSADLGDLHCLDVFRRSLLFPKPEPMTSEEGLADKRLQQMIPSVTELRHAGFQFRMRETDRFWDIKFNNGYLEIPTLHIHDGTKSLFLNLIAFEQCHTDLSNDITSYIIFMDNLIDSPEDISYLHHRGIIEHSLGSDSEVADMFNQLCQEVVFNTNDDYLSQLLTEVLQSYNQNCFRKWNAWKTTLKHKYFDNPWAYLSFFAAVFLLVLTFSQTYFAAYDYFKPAS</sequence>
<evidence type="ECO:0000313" key="4">
    <source>
        <dbReference type="Proteomes" id="UP000489600"/>
    </source>
</evidence>
<feature type="transmembrane region" description="Helical" evidence="2">
    <location>
        <begin position="461"/>
        <end position="484"/>
    </location>
</feature>
<gene>
    <name evidence="3" type="ORF">ANE_LOCUS15568</name>
</gene>
<evidence type="ECO:0000256" key="2">
    <source>
        <dbReference type="SAM" id="Phobius"/>
    </source>
</evidence>
<dbReference type="PANTHER" id="PTHR31170:SF25">
    <property type="entry name" value="BNAA09G04570D PROTEIN"/>
    <property type="match status" value="1"/>
</dbReference>
<dbReference type="EMBL" id="CABITT030000005">
    <property type="protein sequence ID" value="VVB05124.1"/>
    <property type="molecule type" value="Genomic_DNA"/>
</dbReference>
<feature type="region of interest" description="Disordered" evidence="1">
    <location>
        <begin position="1"/>
        <end position="21"/>
    </location>
</feature>
<reference evidence="3" key="1">
    <citation type="submission" date="2019-07" db="EMBL/GenBank/DDBJ databases">
        <authorList>
            <person name="Dittberner H."/>
        </authorList>
    </citation>
    <scope>NUCLEOTIDE SEQUENCE [LARGE SCALE GENOMIC DNA]</scope>
</reference>
<dbReference type="Pfam" id="PF03140">
    <property type="entry name" value="DUF247"/>
    <property type="match status" value="1"/>
</dbReference>
<dbReference type="PANTHER" id="PTHR31170">
    <property type="entry name" value="BNAC04G53230D PROTEIN"/>
    <property type="match status" value="1"/>
</dbReference>
<keyword evidence="2" id="KW-1133">Transmembrane helix</keyword>
<dbReference type="AlphaFoldDB" id="A0A565BUP3"/>
<keyword evidence="2" id="KW-0812">Transmembrane</keyword>
<feature type="compositionally biased region" description="Polar residues" evidence="1">
    <location>
        <begin position="7"/>
        <end position="20"/>
    </location>
</feature>